<keyword evidence="5 8" id="KW-0812">Transmembrane</keyword>
<evidence type="ECO:0000256" key="8">
    <source>
        <dbReference type="SAM" id="Phobius"/>
    </source>
</evidence>
<evidence type="ECO:0000256" key="1">
    <source>
        <dbReference type="ARBA" id="ARBA00004377"/>
    </source>
</evidence>
<dbReference type="Proteomes" id="UP000236527">
    <property type="component" value="Unassembled WGS sequence"/>
</dbReference>
<dbReference type="Pfam" id="PF12019">
    <property type="entry name" value="GspH"/>
    <property type="match status" value="1"/>
</dbReference>
<evidence type="ECO:0000256" key="5">
    <source>
        <dbReference type="ARBA" id="ARBA00022692"/>
    </source>
</evidence>
<protein>
    <submittedName>
        <fullName evidence="10">Methylase</fullName>
    </submittedName>
</protein>
<dbReference type="EMBL" id="BDGE01000003">
    <property type="protein sequence ID" value="GBE90509.1"/>
    <property type="molecule type" value="Genomic_DNA"/>
</dbReference>
<dbReference type="GO" id="GO:0005886">
    <property type="term" value="C:plasma membrane"/>
    <property type="evidence" value="ECO:0007669"/>
    <property type="project" value="UniProtKB-SubCell"/>
</dbReference>
<evidence type="ECO:0000256" key="6">
    <source>
        <dbReference type="ARBA" id="ARBA00022989"/>
    </source>
</evidence>
<dbReference type="GO" id="GO:0032259">
    <property type="term" value="P:methylation"/>
    <property type="evidence" value="ECO:0007669"/>
    <property type="project" value="UniProtKB-KW"/>
</dbReference>
<feature type="domain" description="General secretion pathway GspH" evidence="9">
    <location>
        <begin position="64"/>
        <end position="163"/>
    </location>
</feature>
<dbReference type="Gene3D" id="3.30.700.10">
    <property type="entry name" value="Glycoprotein, Type 4 Pilin"/>
    <property type="match status" value="1"/>
</dbReference>
<keyword evidence="2" id="KW-1003">Cell membrane</keyword>
<dbReference type="InterPro" id="IPR012902">
    <property type="entry name" value="N_methyl_site"/>
</dbReference>
<comment type="caution">
    <text evidence="10">The sequence shown here is derived from an EMBL/GenBank/DDBJ whole genome shotgun (WGS) entry which is preliminary data.</text>
</comment>
<feature type="transmembrane region" description="Helical" evidence="8">
    <location>
        <begin position="32"/>
        <end position="53"/>
    </location>
</feature>
<sequence>MHEVLNKHIVHFIFHTKNYKCESISGFTLPEILVTLIIIGLLVAVAIPQWLAFIDIQRLNAAQDEVYRAMRQAQSQAAKEKLTWQASFSQQNGIVKWAIHPSNVNSSEANWNNLDRNVQLYETETTLQQSNGISQVQFDHRGNVKVLGQITFYSKYAGKVRRCVYASTLLGTMRKGAEHSTANDSGKYCY</sequence>
<keyword evidence="10" id="KW-0489">Methyltransferase</keyword>
<evidence type="ECO:0000313" key="10">
    <source>
        <dbReference type="EMBL" id="GBE90509.1"/>
    </source>
</evidence>
<reference evidence="11" key="1">
    <citation type="journal article" date="2018" name="Genome Announc.">
        <title>Draft Genome Sequence of the Nitrogen-Fixing and Hormogonia-Inducing Cyanobacterium Nostoc cycadae Strain WK-1, Isolated from the Coralloid Roots of Cycas revoluta.</title>
        <authorList>
            <person name="Kanesaki Y."/>
            <person name="Hirose M."/>
            <person name="Hirose Y."/>
            <person name="Fujisawa T."/>
            <person name="Nakamura Y."/>
            <person name="Watanabe S."/>
            <person name="Matsunaga S."/>
            <person name="Uchida H."/>
            <person name="Murakami A."/>
        </authorList>
    </citation>
    <scope>NUCLEOTIDE SEQUENCE [LARGE SCALE GENOMIC DNA]</scope>
    <source>
        <strain evidence="11">WK-1</strain>
    </source>
</reference>
<comment type="subcellular location">
    <subcellularLocation>
        <location evidence="1">Cell inner membrane</location>
        <topology evidence="1">Single-pass membrane protein</topology>
    </subcellularLocation>
</comment>
<dbReference type="GO" id="GO:0008168">
    <property type="term" value="F:methyltransferase activity"/>
    <property type="evidence" value="ECO:0007669"/>
    <property type="project" value="UniProtKB-KW"/>
</dbReference>
<keyword evidence="11" id="KW-1185">Reference proteome</keyword>
<dbReference type="InterPro" id="IPR022346">
    <property type="entry name" value="T2SS_GspH"/>
</dbReference>
<proteinExistence type="predicted"/>
<organism evidence="10 11">
    <name type="scientific">Nostoc cycadae WK-1</name>
    <dbReference type="NCBI Taxonomy" id="1861711"/>
    <lineage>
        <taxon>Bacteria</taxon>
        <taxon>Bacillati</taxon>
        <taxon>Cyanobacteriota</taxon>
        <taxon>Cyanophyceae</taxon>
        <taxon>Nostocales</taxon>
        <taxon>Nostocaceae</taxon>
        <taxon>Nostoc</taxon>
    </lineage>
</organism>
<dbReference type="NCBIfam" id="TIGR02532">
    <property type="entry name" value="IV_pilin_GFxxxE"/>
    <property type="match status" value="1"/>
</dbReference>
<evidence type="ECO:0000259" key="9">
    <source>
        <dbReference type="Pfam" id="PF12019"/>
    </source>
</evidence>
<keyword evidence="3" id="KW-0488">Methylation</keyword>
<keyword evidence="6 8" id="KW-1133">Transmembrane helix</keyword>
<keyword evidence="4" id="KW-0997">Cell inner membrane</keyword>
<dbReference type="SUPFAM" id="SSF54523">
    <property type="entry name" value="Pili subunits"/>
    <property type="match status" value="1"/>
</dbReference>
<evidence type="ECO:0000313" key="11">
    <source>
        <dbReference type="Proteomes" id="UP000236527"/>
    </source>
</evidence>
<keyword evidence="10" id="KW-0808">Transferase</keyword>
<dbReference type="InterPro" id="IPR045584">
    <property type="entry name" value="Pilin-like"/>
</dbReference>
<evidence type="ECO:0000256" key="3">
    <source>
        <dbReference type="ARBA" id="ARBA00022481"/>
    </source>
</evidence>
<dbReference type="PROSITE" id="PS00409">
    <property type="entry name" value="PROKAR_NTER_METHYL"/>
    <property type="match status" value="1"/>
</dbReference>
<accession>A0A2H6LBB0</accession>
<dbReference type="AlphaFoldDB" id="A0A2H6LBB0"/>
<dbReference type="GO" id="GO:0015628">
    <property type="term" value="P:protein secretion by the type II secretion system"/>
    <property type="evidence" value="ECO:0007669"/>
    <property type="project" value="InterPro"/>
</dbReference>
<dbReference type="GO" id="GO:0015627">
    <property type="term" value="C:type II protein secretion system complex"/>
    <property type="evidence" value="ECO:0007669"/>
    <property type="project" value="InterPro"/>
</dbReference>
<evidence type="ECO:0000256" key="2">
    <source>
        <dbReference type="ARBA" id="ARBA00022475"/>
    </source>
</evidence>
<evidence type="ECO:0000256" key="4">
    <source>
        <dbReference type="ARBA" id="ARBA00022519"/>
    </source>
</evidence>
<evidence type="ECO:0000256" key="7">
    <source>
        <dbReference type="ARBA" id="ARBA00023136"/>
    </source>
</evidence>
<gene>
    <name evidence="10" type="ORF">NCWK1_0225</name>
</gene>
<name>A0A2H6LBB0_9NOSO</name>
<keyword evidence="7 8" id="KW-0472">Membrane</keyword>